<dbReference type="Proteomes" id="UP000467841">
    <property type="component" value="Unassembled WGS sequence"/>
</dbReference>
<dbReference type="OrthoDB" id="689823at2759"/>
<feature type="compositionally biased region" description="Polar residues" evidence="7">
    <location>
        <begin position="30"/>
        <end position="45"/>
    </location>
</feature>
<comment type="caution">
    <text evidence="9">The sequence shown here is derived from an EMBL/GenBank/DDBJ whole genome shotgun (WGS) entry which is preliminary data.</text>
</comment>
<dbReference type="Pfam" id="PF04844">
    <property type="entry name" value="Ovate"/>
    <property type="match status" value="1"/>
</dbReference>
<dbReference type="PANTHER" id="PTHR33057">
    <property type="entry name" value="TRANSCRIPTION REPRESSOR OFP7-RELATED"/>
    <property type="match status" value="1"/>
</dbReference>
<evidence type="ECO:0000259" key="8">
    <source>
        <dbReference type="PROSITE" id="PS51754"/>
    </source>
</evidence>
<evidence type="ECO:0000313" key="9">
    <source>
        <dbReference type="EMBL" id="CAA7019198.1"/>
    </source>
</evidence>
<evidence type="ECO:0000256" key="2">
    <source>
        <dbReference type="ARBA" id="ARBA00022491"/>
    </source>
</evidence>
<dbReference type="PROSITE" id="PS51754">
    <property type="entry name" value="OVATE"/>
    <property type="match status" value="1"/>
</dbReference>
<feature type="region of interest" description="Disordered" evidence="7">
    <location>
        <begin position="13"/>
        <end position="66"/>
    </location>
</feature>
<dbReference type="InterPro" id="IPR006458">
    <property type="entry name" value="Ovate_C"/>
</dbReference>
<proteinExistence type="predicted"/>
<dbReference type="PANTHER" id="PTHR33057:SF98">
    <property type="entry name" value="TRANSCRIPTION REPRESSOR OFP18"/>
    <property type="match status" value="1"/>
</dbReference>
<keyword evidence="3 6" id="KW-0805">Transcription regulation</keyword>
<keyword evidence="2 6" id="KW-0678">Repressor</keyword>
<accession>A0A6D2I1U4</accession>
<feature type="compositionally biased region" description="Low complexity" evidence="7">
    <location>
        <begin position="13"/>
        <end position="29"/>
    </location>
</feature>
<feature type="compositionally biased region" description="Low complexity" evidence="7">
    <location>
        <begin position="201"/>
        <end position="218"/>
    </location>
</feature>
<evidence type="ECO:0000256" key="3">
    <source>
        <dbReference type="ARBA" id="ARBA00023015"/>
    </source>
</evidence>
<reference evidence="9" key="1">
    <citation type="submission" date="2020-01" db="EMBL/GenBank/DDBJ databases">
        <authorList>
            <person name="Mishra B."/>
        </authorList>
    </citation>
    <scope>NUCLEOTIDE SEQUENCE [LARGE SCALE GENOMIC DNA]</scope>
</reference>
<comment type="function">
    <text evidence="6">Transcriptional repressor that regulates multiple aspects of plant growth and development.</text>
</comment>
<organism evidence="9 10">
    <name type="scientific">Microthlaspi erraticum</name>
    <dbReference type="NCBI Taxonomy" id="1685480"/>
    <lineage>
        <taxon>Eukaryota</taxon>
        <taxon>Viridiplantae</taxon>
        <taxon>Streptophyta</taxon>
        <taxon>Embryophyta</taxon>
        <taxon>Tracheophyta</taxon>
        <taxon>Spermatophyta</taxon>
        <taxon>Magnoliopsida</taxon>
        <taxon>eudicotyledons</taxon>
        <taxon>Gunneridae</taxon>
        <taxon>Pentapetalae</taxon>
        <taxon>rosids</taxon>
        <taxon>malvids</taxon>
        <taxon>Brassicales</taxon>
        <taxon>Brassicaceae</taxon>
        <taxon>Coluteocarpeae</taxon>
        <taxon>Microthlaspi</taxon>
    </lineage>
</organism>
<evidence type="ECO:0000256" key="4">
    <source>
        <dbReference type="ARBA" id="ARBA00023163"/>
    </source>
</evidence>
<evidence type="ECO:0000313" key="10">
    <source>
        <dbReference type="Proteomes" id="UP000467841"/>
    </source>
</evidence>
<keyword evidence="10" id="KW-1185">Reference proteome</keyword>
<protein>
    <recommendedName>
        <fullName evidence="6">Transcription repressor</fullName>
    </recommendedName>
    <alternativeName>
        <fullName evidence="6">Ovate family protein</fullName>
    </alternativeName>
</protein>
<sequence>MVKKIKLSFLNKNTSSSTFSSFSSSSFSSWSLPSCLQQNPKTISKNVKEPEPPPRSFSSTTDDVMENPPEIECIENVIRRLKSPKRLIFERRGKSNSILEEATKREEEEDAHEEEDGFTLLSLESNDPHSDFKKAMGKMVEARALHHDWRSLEELLFLFLKVNVISSHKYIFAAFVDLLLNLAVGFSKDVAREPRPDLAKESPLSPISSYTSYSSSDETSSRACRGIR</sequence>
<keyword evidence="5 6" id="KW-0539">Nucleus</keyword>
<dbReference type="InterPro" id="IPR038933">
    <property type="entry name" value="Ovate"/>
</dbReference>
<evidence type="ECO:0000256" key="5">
    <source>
        <dbReference type="ARBA" id="ARBA00023242"/>
    </source>
</evidence>
<dbReference type="GO" id="GO:0005634">
    <property type="term" value="C:nucleus"/>
    <property type="evidence" value="ECO:0007669"/>
    <property type="project" value="UniProtKB-SubCell"/>
</dbReference>
<gene>
    <name evidence="9" type="ORF">MERR_LOCUS6433</name>
</gene>
<dbReference type="EMBL" id="CACVBM020000444">
    <property type="protein sequence ID" value="CAA7019198.1"/>
    <property type="molecule type" value="Genomic_DNA"/>
</dbReference>
<evidence type="ECO:0000256" key="1">
    <source>
        <dbReference type="ARBA" id="ARBA00004123"/>
    </source>
</evidence>
<name>A0A6D2I1U4_9BRAS</name>
<feature type="domain" description="OVATE" evidence="8">
    <location>
        <begin position="121"/>
        <end position="181"/>
    </location>
</feature>
<dbReference type="AlphaFoldDB" id="A0A6D2I1U4"/>
<dbReference type="GO" id="GO:0045892">
    <property type="term" value="P:negative regulation of DNA-templated transcription"/>
    <property type="evidence" value="ECO:0007669"/>
    <property type="project" value="UniProtKB-UniRule"/>
</dbReference>
<keyword evidence="4 6" id="KW-0804">Transcription</keyword>
<evidence type="ECO:0000256" key="7">
    <source>
        <dbReference type="SAM" id="MobiDB-lite"/>
    </source>
</evidence>
<comment type="subcellular location">
    <subcellularLocation>
        <location evidence="1 6">Nucleus</location>
    </subcellularLocation>
</comment>
<evidence type="ECO:0000256" key="6">
    <source>
        <dbReference type="RuleBase" id="RU367028"/>
    </source>
</evidence>
<feature type="region of interest" description="Disordered" evidence="7">
    <location>
        <begin position="195"/>
        <end position="228"/>
    </location>
</feature>
<dbReference type="NCBIfam" id="TIGR01568">
    <property type="entry name" value="A_thal_3678"/>
    <property type="match status" value="1"/>
</dbReference>